<reference evidence="3 4" key="1">
    <citation type="submission" date="2019-08" db="EMBL/GenBank/DDBJ databases">
        <title>Hyperibacter terrae gen. nov., sp. nov. and Hyperibacter viscosus sp. nov., two new members in the family Rhodospirillaceae isolated from the rhizosphere of Hypericum perforatum.</title>
        <authorList>
            <person name="Noviana Z."/>
        </authorList>
    </citation>
    <scope>NUCLEOTIDE SEQUENCE [LARGE SCALE GENOMIC DNA]</scope>
    <source>
        <strain evidence="3 4">R5913</strain>
    </source>
</reference>
<dbReference type="SUPFAM" id="SSF56784">
    <property type="entry name" value="HAD-like"/>
    <property type="match status" value="1"/>
</dbReference>
<dbReference type="PANTHER" id="PTHR43316">
    <property type="entry name" value="HYDROLASE, HALOACID DELAHOGENASE-RELATED"/>
    <property type="match status" value="1"/>
</dbReference>
<dbReference type="Gene3D" id="1.10.150.750">
    <property type="match status" value="1"/>
</dbReference>
<dbReference type="InterPro" id="IPR036412">
    <property type="entry name" value="HAD-like_sf"/>
</dbReference>
<dbReference type="RefSeq" id="WP_151179427.1">
    <property type="nucleotide sequence ID" value="NZ_CP042906.1"/>
</dbReference>
<sequence length="240" mass="26228">MRITDFDVLTFDCYGTLIDWESGILAALAPWRKRAGVTLGDEALLTLFSEVESKIEAERPALLYSDLLTATLREMGGRSGHAATPAEAAAFGQSVKDWPAFPDSAEALSYLKQHYKLAILSNVDRASFAHSARRLGQNFDLVVTAQDVGSYKPALAHFEVALARLAAMGIPKQKVLHTAQSLFHDHVPAKKMGLASFWIDRRAGKTGTGATKPPPEPVKPDWTAPSMAAMVEMHKREKAR</sequence>
<dbReference type="Gene3D" id="3.40.50.1000">
    <property type="entry name" value="HAD superfamily/HAD-like"/>
    <property type="match status" value="1"/>
</dbReference>
<dbReference type="InterPro" id="IPR023214">
    <property type="entry name" value="HAD_sf"/>
</dbReference>
<dbReference type="Pfam" id="PF00702">
    <property type="entry name" value="Hydrolase"/>
    <property type="match status" value="1"/>
</dbReference>
<dbReference type="OrthoDB" id="9785638at2"/>
<evidence type="ECO:0000256" key="2">
    <source>
        <dbReference type="SAM" id="MobiDB-lite"/>
    </source>
</evidence>
<dbReference type="InterPro" id="IPR006439">
    <property type="entry name" value="HAD-SF_hydro_IA"/>
</dbReference>
<dbReference type="AlphaFoldDB" id="A0A5J6MQG1"/>
<accession>A0A5J6MQG1</accession>
<evidence type="ECO:0000256" key="1">
    <source>
        <dbReference type="ARBA" id="ARBA00022801"/>
    </source>
</evidence>
<dbReference type="NCBIfam" id="TIGR01493">
    <property type="entry name" value="HAD-SF-IA-v2"/>
    <property type="match status" value="1"/>
</dbReference>
<dbReference type="PANTHER" id="PTHR43316:SF9">
    <property type="entry name" value="ACID DEHALOGENASE, PUTATIVE (AFU_ORTHOLOGUE AFUA_6G14460)-RELATED"/>
    <property type="match status" value="1"/>
</dbReference>
<evidence type="ECO:0000313" key="3">
    <source>
        <dbReference type="EMBL" id="QEX19357.1"/>
    </source>
</evidence>
<keyword evidence="1" id="KW-0378">Hydrolase</keyword>
<evidence type="ECO:0000313" key="4">
    <source>
        <dbReference type="Proteomes" id="UP000326202"/>
    </source>
</evidence>
<dbReference type="SFLD" id="SFLDS00003">
    <property type="entry name" value="Haloacid_Dehalogenase"/>
    <property type="match status" value="1"/>
</dbReference>
<gene>
    <name evidence="3" type="primary">dehII</name>
    <name evidence="3" type="ORF">FRZ44_46700</name>
</gene>
<dbReference type="Proteomes" id="UP000326202">
    <property type="component" value="Chromosome"/>
</dbReference>
<dbReference type="SFLD" id="SFLDG01129">
    <property type="entry name" value="C1.5:_HAD__Beta-PGM__Phosphata"/>
    <property type="match status" value="1"/>
</dbReference>
<keyword evidence="4" id="KW-1185">Reference proteome</keyword>
<protein>
    <submittedName>
        <fullName evidence="3">Haloacid dehalogenase</fullName>
    </submittedName>
</protein>
<name>A0A5J6MQG1_9PROT</name>
<dbReference type="InterPro" id="IPR051540">
    <property type="entry name" value="S-2-haloacid_dehalogenase"/>
</dbReference>
<dbReference type="GO" id="GO:0016787">
    <property type="term" value="F:hydrolase activity"/>
    <property type="evidence" value="ECO:0007669"/>
    <property type="project" value="UniProtKB-KW"/>
</dbReference>
<feature type="region of interest" description="Disordered" evidence="2">
    <location>
        <begin position="205"/>
        <end position="225"/>
    </location>
</feature>
<proteinExistence type="predicted"/>
<dbReference type="KEGG" id="htq:FRZ44_46700"/>
<organism evidence="3 4">
    <name type="scientific">Hypericibacter terrae</name>
    <dbReference type="NCBI Taxonomy" id="2602015"/>
    <lineage>
        <taxon>Bacteria</taxon>
        <taxon>Pseudomonadati</taxon>
        <taxon>Pseudomonadota</taxon>
        <taxon>Alphaproteobacteria</taxon>
        <taxon>Rhodospirillales</taxon>
        <taxon>Dongiaceae</taxon>
        <taxon>Hypericibacter</taxon>
    </lineage>
</organism>
<dbReference type="EMBL" id="CP042906">
    <property type="protein sequence ID" value="QEX19357.1"/>
    <property type="molecule type" value="Genomic_DNA"/>
</dbReference>